<evidence type="ECO:0000259" key="11">
    <source>
        <dbReference type="SMART" id="SM00563"/>
    </source>
</evidence>
<evidence type="ECO:0000313" key="13">
    <source>
        <dbReference type="Proteomes" id="UP000636891"/>
    </source>
</evidence>
<dbReference type="PANTHER" id="PTHR10434:SF11">
    <property type="entry name" value="1-ACYL-SN-GLYCEROL-3-PHOSPHATE ACYLTRANSFERASE"/>
    <property type="match status" value="1"/>
</dbReference>
<dbReference type="NCBIfam" id="TIGR00530">
    <property type="entry name" value="AGP_acyltrn"/>
    <property type="match status" value="1"/>
</dbReference>
<protein>
    <recommendedName>
        <fullName evidence="6 9">1-acyl-sn-glycerol-3-phosphate acyltransferase</fullName>
        <ecNumber evidence="5 9">2.3.1.51</ecNumber>
    </recommendedName>
</protein>
<sequence>MVRSILYYILLVVFTLLCFIPFAVLFLLTVLFDRERVVLHWASRMWSYGIFRLCPCWRIRIEGAEKIDRSRPWVIVTNHQSMLDIPLMYVLPTTFKWVSKKEVQKMPVFGWVLWMHGDIPVERGSRGSAKQMLERCRQRLSRGTSVIVFPEGTRTKTGEIGRFKDGAFLVAKHAGVGIQPVVIDGTWSLNDGWRLRMPHTFRVKVLDALPAEYVASKEARELAVEMENRMRTAHLQMTGKQQ</sequence>
<comment type="similarity">
    <text evidence="4 9">Belongs to the 1-acyl-sn-glycerol-3-phosphate acyltransferase family.</text>
</comment>
<organism evidence="12 13">
    <name type="scientific">Alistipes hominis</name>
    <dbReference type="NCBI Taxonomy" id="2763015"/>
    <lineage>
        <taxon>Bacteria</taxon>
        <taxon>Pseudomonadati</taxon>
        <taxon>Bacteroidota</taxon>
        <taxon>Bacteroidia</taxon>
        <taxon>Bacteroidales</taxon>
        <taxon>Rikenellaceae</taxon>
        <taxon>Alistipes</taxon>
    </lineage>
</organism>
<keyword evidence="10" id="KW-1133">Transmembrane helix</keyword>
<reference evidence="12 13" key="1">
    <citation type="submission" date="2020-08" db="EMBL/GenBank/DDBJ databases">
        <title>Genome public.</title>
        <authorList>
            <person name="Liu C."/>
            <person name="Sun Q."/>
        </authorList>
    </citation>
    <scope>NUCLEOTIDE SEQUENCE [LARGE SCALE GENOMIC DNA]</scope>
    <source>
        <strain evidence="12 13">New-7</strain>
    </source>
</reference>
<evidence type="ECO:0000256" key="8">
    <source>
        <dbReference type="ARBA" id="ARBA00023315"/>
    </source>
</evidence>
<comment type="caution">
    <text evidence="12">The sequence shown here is derived from an EMBL/GenBank/DDBJ whole genome shotgun (WGS) entry which is preliminary data.</text>
</comment>
<name>A0ABR7CKA1_9BACT</name>
<evidence type="ECO:0000256" key="7">
    <source>
        <dbReference type="ARBA" id="ARBA00022679"/>
    </source>
</evidence>
<dbReference type="Pfam" id="PF01553">
    <property type="entry name" value="Acyltransferase"/>
    <property type="match status" value="1"/>
</dbReference>
<evidence type="ECO:0000256" key="1">
    <source>
        <dbReference type="ARBA" id="ARBA00001141"/>
    </source>
</evidence>
<feature type="domain" description="Phospholipid/glycerol acyltransferase" evidence="11">
    <location>
        <begin position="73"/>
        <end position="186"/>
    </location>
</feature>
<evidence type="ECO:0000256" key="9">
    <source>
        <dbReference type="RuleBase" id="RU361267"/>
    </source>
</evidence>
<keyword evidence="8 9" id="KW-0012">Acyltransferase</keyword>
<dbReference type="PANTHER" id="PTHR10434">
    <property type="entry name" value="1-ACYL-SN-GLYCEROL-3-PHOSPHATE ACYLTRANSFERASE"/>
    <property type="match status" value="1"/>
</dbReference>
<dbReference type="EMBL" id="JACOOK010000001">
    <property type="protein sequence ID" value="MBC5616017.1"/>
    <property type="molecule type" value="Genomic_DNA"/>
</dbReference>
<keyword evidence="10" id="KW-0472">Membrane</keyword>
<evidence type="ECO:0000256" key="5">
    <source>
        <dbReference type="ARBA" id="ARBA00013211"/>
    </source>
</evidence>
<dbReference type="SUPFAM" id="SSF69593">
    <property type="entry name" value="Glycerol-3-phosphate (1)-acyltransferase"/>
    <property type="match status" value="1"/>
</dbReference>
<feature type="transmembrane region" description="Helical" evidence="10">
    <location>
        <begin position="6"/>
        <end position="32"/>
    </location>
</feature>
<evidence type="ECO:0000256" key="10">
    <source>
        <dbReference type="SAM" id="Phobius"/>
    </source>
</evidence>
<evidence type="ECO:0000256" key="6">
    <source>
        <dbReference type="ARBA" id="ARBA00016139"/>
    </source>
</evidence>
<proteinExistence type="inferred from homology"/>
<keyword evidence="7 9" id="KW-0808">Transferase</keyword>
<dbReference type="GO" id="GO:0016746">
    <property type="term" value="F:acyltransferase activity"/>
    <property type="evidence" value="ECO:0007669"/>
    <property type="project" value="UniProtKB-KW"/>
</dbReference>
<dbReference type="Proteomes" id="UP000636891">
    <property type="component" value="Unassembled WGS sequence"/>
</dbReference>
<comment type="pathway">
    <text evidence="3">Lipid metabolism.</text>
</comment>
<accession>A0ABR7CKA1</accession>
<keyword evidence="9" id="KW-0594">Phospholipid biosynthesis</keyword>
<keyword evidence="9" id="KW-0443">Lipid metabolism</keyword>
<dbReference type="CDD" id="cd07989">
    <property type="entry name" value="LPLAT_AGPAT-like"/>
    <property type="match status" value="1"/>
</dbReference>
<keyword evidence="13" id="KW-1185">Reference proteome</keyword>
<evidence type="ECO:0000256" key="4">
    <source>
        <dbReference type="ARBA" id="ARBA00008655"/>
    </source>
</evidence>
<keyword evidence="10" id="KW-0812">Transmembrane</keyword>
<keyword evidence="9" id="KW-0444">Lipid biosynthesis</keyword>
<dbReference type="EC" id="2.3.1.51" evidence="5 9"/>
<evidence type="ECO:0000256" key="3">
    <source>
        <dbReference type="ARBA" id="ARBA00005189"/>
    </source>
</evidence>
<gene>
    <name evidence="12" type="ORF">H8S08_03160</name>
</gene>
<dbReference type="InterPro" id="IPR002123">
    <property type="entry name" value="Plipid/glycerol_acylTrfase"/>
</dbReference>
<dbReference type="RefSeq" id="WP_055203475.1">
    <property type="nucleotide sequence ID" value="NZ_JACOOK010000001.1"/>
</dbReference>
<comment type="catalytic activity">
    <reaction evidence="1 9">
        <text>a 1-acyl-sn-glycero-3-phosphate + an acyl-CoA = a 1,2-diacyl-sn-glycero-3-phosphate + CoA</text>
        <dbReference type="Rhea" id="RHEA:19709"/>
        <dbReference type="ChEBI" id="CHEBI:57287"/>
        <dbReference type="ChEBI" id="CHEBI:57970"/>
        <dbReference type="ChEBI" id="CHEBI:58342"/>
        <dbReference type="ChEBI" id="CHEBI:58608"/>
        <dbReference type="EC" id="2.3.1.51"/>
    </reaction>
</comment>
<evidence type="ECO:0000256" key="2">
    <source>
        <dbReference type="ARBA" id="ARBA00004728"/>
    </source>
</evidence>
<dbReference type="SMART" id="SM00563">
    <property type="entry name" value="PlsC"/>
    <property type="match status" value="1"/>
</dbReference>
<comment type="pathway">
    <text evidence="2">Phospholipid metabolism; CDP-diacylglycerol biosynthesis; CDP-diacylglycerol from sn-glycerol 3-phosphate: step 2/3.</text>
</comment>
<comment type="domain">
    <text evidence="9">The HXXXXD motif is essential for acyltransferase activity and may constitute the binding site for the phosphate moiety of the glycerol-3-phosphate.</text>
</comment>
<keyword evidence="9" id="KW-1208">Phospholipid metabolism</keyword>
<evidence type="ECO:0000313" key="12">
    <source>
        <dbReference type="EMBL" id="MBC5616017.1"/>
    </source>
</evidence>
<dbReference type="InterPro" id="IPR004552">
    <property type="entry name" value="AGP_acyltrans"/>
</dbReference>